<name>A0A5J4KI96_9CHLR</name>
<organism evidence="4 5">
    <name type="scientific">Dictyobacter vulcani</name>
    <dbReference type="NCBI Taxonomy" id="2607529"/>
    <lineage>
        <taxon>Bacteria</taxon>
        <taxon>Bacillati</taxon>
        <taxon>Chloroflexota</taxon>
        <taxon>Ktedonobacteria</taxon>
        <taxon>Ktedonobacterales</taxon>
        <taxon>Dictyobacteraceae</taxon>
        <taxon>Dictyobacter</taxon>
    </lineage>
</organism>
<dbReference type="AlphaFoldDB" id="A0A5J4KI96"/>
<dbReference type="Pfam" id="PF00850">
    <property type="entry name" value="Hist_deacetyl"/>
    <property type="match status" value="1"/>
</dbReference>
<dbReference type="GO" id="GO:0004407">
    <property type="term" value="F:histone deacetylase activity"/>
    <property type="evidence" value="ECO:0007669"/>
    <property type="project" value="InterPro"/>
</dbReference>
<dbReference type="PRINTS" id="PR01270">
    <property type="entry name" value="HDASUPER"/>
</dbReference>
<feature type="domain" description="Histone deacetylase" evidence="3">
    <location>
        <begin position="45"/>
        <end position="342"/>
    </location>
</feature>
<dbReference type="PANTHER" id="PTHR10625:SF31">
    <property type="entry name" value="HISTONE DEACETYLASE DOMAIN-CONTAINING PROTEIN"/>
    <property type="match status" value="1"/>
</dbReference>
<dbReference type="CDD" id="cd09996">
    <property type="entry name" value="HDAC_classII_1"/>
    <property type="match status" value="1"/>
</dbReference>
<evidence type="ECO:0000259" key="3">
    <source>
        <dbReference type="Pfam" id="PF00850"/>
    </source>
</evidence>
<dbReference type="RefSeq" id="WP_162004833.1">
    <property type="nucleotide sequence ID" value="NZ_BKZW01000001.1"/>
</dbReference>
<dbReference type="InterPro" id="IPR000286">
    <property type="entry name" value="HDACs"/>
</dbReference>
<evidence type="ECO:0000256" key="1">
    <source>
        <dbReference type="ARBA" id="ARBA00005947"/>
    </source>
</evidence>
<dbReference type="PANTHER" id="PTHR10625">
    <property type="entry name" value="HISTONE DEACETYLASE HDAC1-RELATED"/>
    <property type="match status" value="1"/>
</dbReference>
<dbReference type="EMBL" id="BKZW01000001">
    <property type="protein sequence ID" value="GER85899.1"/>
    <property type="molecule type" value="Genomic_DNA"/>
</dbReference>
<dbReference type="GO" id="GO:0005737">
    <property type="term" value="C:cytoplasm"/>
    <property type="evidence" value="ECO:0007669"/>
    <property type="project" value="TreeGrafter"/>
</dbReference>
<reference evidence="4 5" key="1">
    <citation type="submission" date="2019-10" db="EMBL/GenBank/DDBJ databases">
        <title>Dictyobacter vulcani sp. nov., within the class Ktedonobacteria, isolated from soil of volcanic Mt. Zao.</title>
        <authorList>
            <person name="Zheng Y."/>
            <person name="Wang C.M."/>
            <person name="Sakai Y."/>
            <person name="Abe K."/>
            <person name="Yokota A."/>
            <person name="Yabe S."/>
        </authorList>
    </citation>
    <scope>NUCLEOTIDE SEQUENCE [LARGE SCALE GENOMIC DNA]</scope>
    <source>
        <strain evidence="4 5">W12</strain>
    </source>
</reference>
<dbReference type="SUPFAM" id="SSF52768">
    <property type="entry name" value="Arginase/deacetylase"/>
    <property type="match status" value="1"/>
</dbReference>
<evidence type="ECO:0000313" key="4">
    <source>
        <dbReference type="EMBL" id="GER85899.1"/>
    </source>
</evidence>
<dbReference type="InterPro" id="IPR023801">
    <property type="entry name" value="His_deacetylse_dom"/>
</dbReference>
<dbReference type="Gene3D" id="3.40.800.20">
    <property type="entry name" value="Histone deacetylase domain"/>
    <property type="match status" value="1"/>
</dbReference>
<gene>
    <name evidence="4" type="ORF">KDW_00610</name>
</gene>
<dbReference type="InterPro" id="IPR003084">
    <property type="entry name" value="HDAC_I/II"/>
</dbReference>
<evidence type="ECO:0000256" key="2">
    <source>
        <dbReference type="ARBA" id="ARBA00022801"/>
    </source>
</evidence>
<dbReference type="GO" id="GO:0040029">
    <property type="term" value="P:epigenetic regulation of gene expression"/>
    <property type="evidence" value="ECO:0007669"/>
    <property type="project" value="TreeGrafter"/>
</dbReference>
<dbReference type="InterPro" id="IPR037138">
    <property type="entry name" value="His_deacetylse_dom_sf"/>
</dbReference>
<accession>A0A5J4KI96</accession>
<sequence length="391" mass="43188">MSGTAYHALRRSGLMYDQRFLSHDTGVESTVITRHGSFELSPEPHPSSAMIIRRTKEFLDGTGLSAQMVPIMARAAIKEELTSYHTPEYIAGVRTCAERSMHGPLDAEWGKIDEETVLSPGSFDAALYAVGGTLNAVQAVLDGTVDNAYALVRPPGHHATHNQAMGFCLFNNVVLAANYARKRYGLERIMIVDWDVHHGNGTQDAFYADPNVLFLSLHQQNWFPEAGGELEQIGMGKGEGYTVNIPLPPGTGDRGYQAAFEQIVLPIGRQYRPQLVLVSAGQDASWLDPLAQMMMTMDGYRSLAAMMVELAGEICEGRLVVLQEGGYSAPYVPYCSVAVAEALMGIDVGIIDLYDKAPELYRCQTIFSQDTRQALQAARRWHQRWWNIKGE</sequence>
<comment type="caution">
    <text evidence="4">The sequence shown here is derived from an EMBL/GenBank/DDBJ whole genome shotgun (WGS) entry which is preliminary data.</text>
</comment>
<dbReference type="InterPro" id="IPR023696">
    <property type="entry name" value="Ureohydrolase_dom_sf"/>
</dbReference>
<comment type="similarity">
    <text evidence="1">Belongs to the histone deacetylase family.</text>
</comment>
<dbReference type="GO" id="GO:0016787">
    <property type="term" value="F:hydrolase activity"/>
    <property type="evidence" value="ECO:0007669"/>
    <property type="project" value="UniProtKB-KW"/>
</dbReference>
<evidence type="ECO:0000313" key="5">
    <source>
        <dbReference type="Proteomes" id="UP000326912"/>
    </source>
</evidence>
<dbReference type="PRINTS" id="PR01271">
    <property type="entry name" value="HISDACETLASE"/>
</dbReference>
<dbReference type="Proteomes" id="UP000326912">
    <property type="component" value="Unassembled WGS sequence"/>
</dbReference>
<protein>
    <submittedName>
        <fullName evidence="4">Histone deacetylase</fullName>
    </submittedName>
</protein>
<keyword evidence="2" id="KW-0378">Hydrolase</keyword>
<proteinExistence type="inferred from homology"/>
<keyword evidence="5" id="KW-1185">Reference proteome</keyword>